<reference evidence="1 2" key="1">
    <citation type="journal article" date="2011" name="Science">
        <title>The ecoresponsive genome of Daphnia pulex.</title>
        <authorList>
            <person name="Colbourne J.K."/>
            <person name="Pfrender M.E."/>
            <person name="Gilbert D."/>
            <person name="Thomas W.K."/>
            <person name="Tucker A."/>
            <person name="Oakley T.H."/>
            <person name="Tokishita S."/>
            <person name="Aerts A."/>
            <person name="Arnold G.J."/>
            <person name="Basu M.K."/>
            <person name="Bauer D.J."/>
            <person name="Caceres C.E."/>
            <person name="Carmel L."/>
            <person name="Casola C."/>
            <person name="Choi J.H."/>
            <person name="Detter J.C."/>
            <person name="Dong Q."/>
            <person name="Dusheyko S."/>
            <person name="Eads B.D."/>
            <person name="Frohlich T."/>
            <person name="Geiler-Samerotte K.A."/>
            <person name="Gerlach D."/>
            <person name="Hatcher P."/>
            <person name="Jogdeo S."/>
            <person name="Krijgsveld J."/>
            <person name="Kriventseva E.V."/>
            <person name="Kultz D."/>
            <person name="Laforsch C."/>
            <person name="Lindquist E."/>
            <person name="Lopez J."/>
            <person name="Manak J.R."/>
            <person name="Muller J."/>
            <person name="Pangilinan J."/>
            <person name="Patwardhan R.P."/>
            <person name="Pitluck S."/>
            <person name="Pritham E.J."/>
            <person name="Rechtsteiner A."/>
            <person name="Rho M."/>
            <person name="Rogozin I.B."/>
            <person name="Sakarya O."/>
            <person name="Salamov A."/>
            <person name="Schaack S."/>
            <person name="Shapiro H."/>
            <person name="Shiga Y."/>
            <person name="Skalitzky C."/>
            <person name="Smith Z."/>
            <person name="Souvorov A."/>
            <person name="Sung W."/>
            <person name="Tang Z."/>
            <person name="Tsuchiya D."/>
            <person name="Tu H."/>
            <person name="Vos H."/>
            <person name="Wang M."/>
            <person name="Wolf Y.I."/>
            <person name="Yamagata H."/>
            <person name="Yamada T."/>
            <person name="Ye Y."/>
            <person name="Shaw J.R."/>
            <person name="Andrews J."/>
            <person name="Crease T.J."/>
            <person name="Tang H."/>
            <person name="Lucas S.M."/>
            <person name="Robertson H.M."/>
            <person name="Bork P."/>
            <person name="Koonin E.V."/>
            <person name="Zdobnov E.M."/>
            <person name="Grigoriev I.V."/>
            <person name="Lynch M."/>
            <person name="Boore J.L."/>
        </authorList>
    </citation>
    <scope>NUCLEOTIDE SEQUENCE [LARGE SCALE GENOMIC DNA]</scope>
</reference>
<organism evidence="1 2">
    <name type="scientific">Daphnia pulex</name>
    <name type="common">Water flea</name>
    <dbReference type="NCBI Taxonomy" id="6669"/>
    <lineage>
        <taxon>Eukaryota</taxon>
        <taxon>Metazoa</taxon>
        <taxon>Ecdysozoa</taxon>
        <taxon>Arthropoda</taxon>
        <taxon>Crustacea</taxon>
        <taxon>Branchiopoda</taxon>
        <taxon>Diplostraca</taxon>
        <taxon>Cladocera</taxon>
        <taxon>Anomopoda</taxon>
        <taxon>Daphniidae</taxon>
        <taxon>Daphnia</taxon>
    </lineage>
</organism>
<evidence type="ECO:0000313" key="1">
    <source>
        <dbReference type="EMBL" id="EFX78313.1"/>
    </source>
</evidence>
<dbReference type="AlphaFoldDB" id="E9GQK1"/>
<gene>
    <name evidence="1" type="ORF">DAPPUDRAFT_105374</name>
</gene>
<dbReference type="Proteomes" id="UP000000305">
    <property type="component" value="Unassembled WGS sequence"/>
</dbReference>
<proteinExistence type="predicted"/>
<dbReference type="HOGENOM" id="CLU_1134557_0_0_1"/>
<dbReference type="PhylomeDB" id="E9GQK1"/>
<evidence type="ECO:0000313" key="2">
    <source>
        <dbReference type="Proteomes" id="UP000000305"/>
    </source>
</evidence>
<dbReference type="InParanoid" id="E9GQK1"/>
<name>E9GQK1_DAPPU</name>
<keyword evidence="2" id="KW-1185">Reference proteome</keyword>
<protein>
    <submittedName>
        <fullName evidence="1">Uncharacterized protein</fullName>
    </submittedName>
</protein>
<sequence>MVTGERHKLNQFDTWDRHGLSLAPLRDMREDTPLDQQVLDFLSPFRDFLQSVNKFRLLNETKINKEQQSRQELQLVVSQALLLILRIHSPSGGIQLEELYGTLMIISAHLHVMVRDVHDSTRFCPSENFAKLQMLWQLAGKLETSMCLISHYSAIMTKEYENLNYFTVTRKVLQSQVHRYYDCSARYYLFPLPVEIDLEITRLLLTGRFKAVWCYAMLTKYLISFKDTCSTQARQVIHQQSGMIG</sequence>
<accession>E9GQK1</accession>
<dbReference type="OrthoDB" id="6336626at2759"/>
<dbReference type="KEGG" id="dpx:DAPPUDRAFT_105374"/>
<dbReference type="EMBL" id="GL732558">
    <property type="protein sequence ID" value="EFX78313.1"/>
    <property type="molecule type" value="Genomic_DNA"/>
</dbReference>